<dbReference type="STRING" id="1236976.JCM16418_3359"/>
<dbReference type="SUPFAM" id="SSF52440">
    <property type="entry name" value="PreATP-grasp domain"/>
    <property type="match status" value="1"/>
</dbReference>
<evidence type="ECO:0000256" key="3">
    <source>
        <dbReference type="ARBA" id="ARBA00023316"/>
    </source>
</evidence>
<gene>
    <name evidence="6" type="ORF">JCM16418_3359</name>
</gene>
<dbReference type="InterPro" id="IPR011095">
    <property type="entry name" value="Dala_Dala_lig_C"/>
</dbReference>
<dbReference type="InterPro" id="IPR013815">
    <property type="entry name" value="ATP_grasp_subdomain_1"/>
</dbReference>
<organism evidence="6 7">
    <name type="scientific">Paenibacillus pini JCM 16418</name>
    <dbReference type="NCBI Taxonomy" id="1236976"/>
    <lineage>
        <taxon>Bacteria</taxon>
        <taxon>Bacillati</taxon>
        <taxon>Bacillota</taxon>
        <taxon>Bacilli</taxon>
        <taxon>Bacillales</taxon>
        <taxon>Paenibacillaceae</taxon>
        <taxon>Paenibacillus</taxon>
    </lineage>
</organism>
<dbReference type="SUPFAM" id="SSF56059">
    <property type="entry name" value="Glutathione synthetase ATP-binding domain-like"/>
    <property type="match status" value="1"/>
</dbReference>
<dbReference type="InterPro" id="IPR016185">
    <property type="entry name" value="PreATP-grasp_dom_sf"/>
</dbReference>
<protein>
    <submittedName>
        <fullName evidence="6">D-alanine-D-alanine ligase</fullName>
    </submittedName>
</protein>
<dbReference type="OrthoDB" id="9803907at2"/>
<dbReference type="Gene3D" id="3.40.50.20">
    <property type="match status" value="1"/>
</dbReference>
<dbReference type="Gene3D" id="3.30.1490.20">
    <property type="entry name" value="ATP-grasp fold, A domain"/>
    <property type="match status" value="1"/>
</dbReference>
<dbReference type="GO" id="GO:0071555">
    <property type="term" value="P:cell wall organization"/>
    <property type="evidence" value="ECO:0007669"/>
    <property type="project" value="UniProtKB-KW"/>
</dbReference>
<keyword evidence="7" id="KW-1185">Reference proteome</keyword>
<proteinExistence type="inferred from homology"/>
<dbReference type="RefSeq" id="WP_036650476.1">
    <property type="nucleotide sequence ID" value="NZ_BAVZ01000010.1"/>
</dbReference>
<dbReference type="eggNOG" id="COG1181">
    <property type="taxonomic scope" value="Bacteria"/>
</dbReference>
<evidence type="ECO:0000313" key="6">
    <source>
        <dbReference type="EMBL" id="GAF09238.1"/>
    </source>
</evidence>
<dbReference type="GO" id="GO:0008716">
    <property type="term" value="F:D-alanine-D-alanine ligase activity"/>
    <property type="evidence" value="ECO:0007669"/>
    <property type="project" value="InterPro"/>
</dbReference>
<dbReference type="PANTHER" id="PTHR23132:SF23">
    <property type="entry name" value="D-ALANINE--D-ALANINE LIGASE B"/>
    <property type="match status" value="1"/>
</dbReference>
<reference evidence="6 7" key="1">
    <citation type="journal article" date="2014" name="Genome Announc.">
        <title>Draft Genome Sequence of Paenibacillus pini JCM 16418T, Isolated from the Rhizosphere of Pine Tree.</title>
        <authorList>
            <person name="Yuki M."/>
            <person name="Oshima K."/>
            <person name="Suda W."/>
            <person name="Oshida Y."/>
            <person name="Kitamura K."/>
            <person name="Iida Y."/>
            <person name="Hattori M."/>
            <person name="Ohkuma M."/>
        </authorList>
    </citation>
    <scope>NUCLEOTIDE SEQUENCE [LARGE SCALE GENOMIC DNA]</scope>
    <source>
        <strain evidence="6 7">JCM 16418</strain>
    </source>
</reference>
<dbReference type="AlphaFoldDB" id="W7YNP4"/>
<dbReference type="Proteomes" id="UP000019364">
    <property type="component" value="Unassembled WGS sequence"/>
</dbReference>
<keyword evidence="4" id="KW-0547">Nucleotide-binding</keyword>
<comment type="similarity">
    <text evidence="1">Belongs to the D-alanine--D-alanine ligase family.</text>
</comment>
<dbReference type="PANTHER" id="PTHR23132">
    <property type="entry name" value="D-ALANINE--D-ALANINE LIGASE"/>
    <property type="match status" value="1"/>
</dbReference>
<dbReference type="GO" id="GO:0046872">
    <property type="term" value="F:metal ion binding"/>
    <property type="evidence" value="ECO:0007669"/>
    <property type="project" value="InterPro"/>
</dbReference>
<keyword evidence="3" id="KW-0961">Cell wall biogenesis/degradation</keyword>
<dbReference type="GO" id="GO:0005524">
    <property type="term" value="F:ATP binding"/>
    <property type="evidence" value="ECO:0007669"/>
    <property type="project" value="UniProtKB-UniRule"/>
</dbReference>
<feature type="domain" description="ATP-grasp" evidence="5">
    <location>
        <begin position="102"/>
        <end position="295"/>
    </location>
</feature>
<evidence type="ECO:0000256" key="2">
    <source>
        <dbReference type="ARBA" id="ARBA00022598"/>
    </source>
</evidence>
<evidence type="ECO:0000313" key="7">
    <source>
        <dbReference type="Proteomes" id="UP000019364"/>
    </source>
</evidence>
<name>W7YNP4_9BACL</name>
<dbReference type="InterPro" id="IPR011761">
    <property type="entry name" value="ATP-grasp"/>
</dbReference>
<evidence type="ECO:0000259" key="5">
    <source>
        <dbReference type="PROSITE" id="PS50975"/>
    </source>
</evidence>
<evidence type="ECO:0000256" key="4">
    <source>
        <dbReference type="PROSITE-ProRule" id="PRU00409"/>
    </source>
</evidence>
<comment type="caution">
    <text evidence="6">The sequence shown here is derived from an EMBL/GenBank/DDBJ whole genome shotgun (WGS) entry which is preliminary data.</text>
</comment>
<dbReference type="PROSITE" id="PS50975">
    <property type="entry name" value="ATP_GRASP"/>
    <property type="match status" value="1"/>
</dbReference>
<dbReference type="Gene3D" id="3.30.470.20">
    <property type="entry name" value="ATP-grasp fold, B domain"/>
    <property type="match status" value="1"/>
</dbReference>
<evidence type="ECO:0000256" key="1">
    <source>
        <dbReference type="ARBA" id="ARBA00010871"/>
    </source>
</evidence>
<accession>W7YNP4</accession>
<sequence>MGGLGIVYGGQSIESDYSRKALEYLESQISGKLNYQKYDISEFLYNQKNLDELESDLKYFSLVYGSPGQEGIIQGLLNMKGIEFIGSDQFSSSLVKNKKFSKDIAFLNHYYTPKYTLICSDDNVSDKLHGFNYPLVVKPNKMGGLSLGISVCYSEEEIYEGIKEALKYDYEILIEEYVEGTEYTACVIKRNGSYIVLPLIEVMKEENMSGSKEKINGKRKLKIDPPIDEMLETRIGNMVLELFKLFNMKDFGYFDLIVNNEEVFFIEAGAVPGFTENSNIPQLLRYTNITVEDFLSEYI</sequence>
<keyword evidence="2 6" id="KW-0436">Ligase</keyword>
<dbReference type="Pfam" id="PF07478">
    <property type="entry name" value="Dala_Dala_lig_C"/>
    <property type="match status" value="1"/>
</dbReference>
<keyword evidence="4" id="KW-0067">ATP-binding</keyword>
<dbReference type="EMBL" id="BAVZ01000010">
    <property type="protein sequence ID" value="GAF09238.1"/>
    <property type="molecule type" value="Genomic_DNA"/>
</dbReference>